<dbReference type="Proteomes" id="UP000001307">
    <property type="component" value="Unassembled WGS sequence"/>
</dbReference>
<evidence type="ECO:0000313" key="3">
    <source>
        <dbReference type="EMBL" id="CBY23025.1"/>
    </source>
</evidence>
<organism evidence="3">
    <name type="scientific">Oikopleura dioica</name>
    <name type="common">Tunicate</name>
    <dbReference type="NCBI Taxonomy" id="34765"/>
    <lineage>
        <taxon>Eukaryota</taxon>
        <taxon>Metazoa</taxon>
        <taxon>Chordata</taxon>
        <taxon>Tunicata</taxon>
        <taxon>Appendicularia</taxon>
        <taxon>Copelata</taxon>
        <taxon>Oikopleuridae</taxon>
        <taxon>Oikopleura</taxon>
    </lineage>
</organism>
<dbReference type="EMBL" id="FN653020">
    <property type="protein sequence ID" value="CBY23025.1"/>
    <property type="molecule type" value="Genomic_DNA"/>
</dbReference>
<dbReference type="AlphaFoldDB" id="E4X0Z0"/>
<evidence type="ECO:0008006" key="5">
    <source>
        <dbReference type="Google" id="ProtNLM"/>
    </source>
</evidence>
<keyword evidence="4" id="KW-1185">Reference proteome</keyword>
<dbReference type="PANTHER" id="PTHR14614:SF130">
    <property type="entry name" value="PROTEIN-LYSINE N-METHYLTRANSFERASE EEF2KMT"/>
    <property type="match status" value="1"/>
</dbReference>
<keyword evidence="2" id="KW-0949">S-adenosyl-L-methionine</keyword>
<keyword evidence="1" id="KW-0489">Methyltransferase</keyword>
<accession>E4X0Z0</accession>
<dbReference type="InterPro" id="IPR029063">
    <property type="entry name" value="SAM-dependent_MTases_sf"/>
</dbReference>
<reference evidence="3" key="1">
    <citation type="journal article" date="2010" name="Science">
        <title>Plasticity of animal genome architecture unmasked by rapid evolution of a pelagic tunicate.</title>
        <authorList>
            <person name="Denoeud F."/>
            <person name="Henriet S."/>
            <person name="Mungpakdee S."/>
            <person name="Aury J.M."/>
            <person name="Da Silva C."/>
            <person name="Brinkmann H."/>
            <person name="Mikhaleva J."/>
            <person name="Olsen L.C."/>
            <person name="Jubin C."/>
            <person name="Canestro C."/>
            <person name="Bouquet J.M."/>
            <person name="Danks G."/>
            <person name="Poulain J."/>
            <person name="Campsteijn C."/>
            <person name="Adamski M."/>
            <person name="Cross I."/>
            <person name="Yadetie F."/>
            <person name="Muffato M."/>
            <person name="Louis A."/>
            <person name="Butcher S."/>
            <person name="Tsagkogeorga G."/>
            <person name="Konrad A."/>
            <person name="Singh S."/>
            <person name="Jensen M.F."/>
            <person name="Cong E.H."/>
            <person name="Eikeseth-Otteraa H."/>
            <person name="Noel B."/>
            <person name="Anthouard V."/>
            <person name="Porcel B.M."/>
            <person name="Kachouri-Lafond R."/>
            <person name="Nishino A."/>
            <person name="Ugolini M."/>
            <person name="Chourrout P."/>
            <person name="Nishida H."/>
            <person name="Aasland R."/>
            <person name="Huzurbazar S."/>
            <person name="Westhof E."/>
            <person name="Delsuc F."/>
            <person name="Lehrach H."/>
            <person name="Reinhardt R."/>
            <person name="Weissenbach J."/>
            <person name="Roy S.W."/>
            <person name="Artiguenave F."/>
            <person name="Postlethwait J.H."/>
            <person name="Manak J.R."/>
            <person name="Thompson E.M."/>
            <person name="Jaillon O."/>
            <person name="Du Pasquier L."/>
            <person name="Boudinot P."/>
            <person name="Liberles D.A."/>
            <person name="Volff J.N."/>
            <person name="Philippe H."/>
            <person name="Lenhard B."/>
            <person name="Roest Crollius H."/>
            <person name="Wincker P."/>
            <person name="Chourrout D."/>
        </authorList>
    </citation>
    <scope>NUCLEOTIDE SEQUENCE [LARGE SCALE GENOMIC DNA]</scope>
</reference>
<dbReference type="OrthoDB" id="194386at2759"/>
<evidence type="ECO:0000313" key="4">
    <source>
        <dbReference type="Proteomes" id="UP000001307"/>
    </source>
</evidence>
<dbReference type="SUPFAM" id="SSF53335">
    <property type="entry name" value="S-adenosyl-L-methionine-dependent methyltransferases"/>
    <property type="match status" value="1"/>
</dbReference>
<dbReference type="PANTHER" id="PTHR14614">
    <property type="entry name" value="HEPATOCELLULAR CARCINOMA-ASSOCIATED ANTIGEN"/>
    <property type="match status" value="1"/>
</dbReference>
<name>E4X0Z0_OIKDI</name>
<keyword evidence="1" id="KW-0808">Transferase</keyword>
<dbReference type="InParanoid" id="E4X0Z0"/>
<dbReference type="Gene3D" id="3.40.50.150">
    <property type="entry name" value="Vaccinia Virus protein VP39"/>
    <property type="match status" value="1"/>
</dbReference>
<gene>
    <name evidence="3" type="ORF">GSOID_T00014949001</name>
</gene>
<dbReference type="GO" id="GO:0032259">
    <property type="term" value="P:methylation"/>
    <property type="evidence" value="ECO:0007669"/>
    <property type="project" value="UniProtKB-KW"/>
</dbReference>
<evidence type="ECO:0000256" key="2">
    <source>
        <dbReference type="ARBA" id="ARBA00022691"/>
    </source>
</evidence>
<proteinExistence type="predicted"/>
<sequence length="315" mass="35829">MDEFIRCFEEAWNVARFEEVLEKEPSAWKLLEDEKNQERLVSKCWLEKKPLDIFAISKLLKKLLVSLEDRGIEASADIYKTFNRSRLPPDSQYNPALHDGRVLPFYHSRGVLLQSGTTGLCSWPAAWCLAEFAISDVGQSIFQGASLLELGCGTGVGGIFTAALLRDNKDSLDAERKLFLTDVHNDVLAVAQINADAAKEAKLHTEVHELDWCSYDRRKLEELLDQTDIVCGADIFFEPCLFPDLTKLLHDCLTYKPCVRIILAATMRNEETWRKFLEECKGKKLRVAALGNCLDLEEYFVYERSSILIVEVSLE</sequence>
<protein>
    <recommendedName>
        <fullName evidence="5">FAM86 N-terminal domain-containing protein</fullName>
    </recommendedName>
</protein>
<dbReference type="GO" id="GO:0008168">
    <property type="term" value="F:methyltransferase activity"/>
    <property type="evidence" value="ECO:0007669"/>
    <property type="project" value="UniProtKB-KW"/>
</dbReference>
<evidence type="ECO:0000256" key="1">
    <source>
        <dbReference type="ARBA" id="ARBA00022603"/>
    </source>
</evidence>
<dbReference type="InterPro" id="IPR019410">
    <property type="entry name" value="Methyltransf_16"/>
</dbReference>
<dbReference type="Pfam" id="PF10294">
    <property type="entry name" value="Methyltransf_16"/>
    <property type="match status" value="1"/>
</dbReference>